<reference evidence="1 3" key="1">
    <citation type="submission" date="2017-09" db="EMBL/GenBank/DDBJ databases">
        <title>Genome sequence of Lactobacillus brevis D7.</title>
        <authorList>
            <person name="Kwon M.-S."/>
            <person name="Lim S.K."/>
            <person name="Choi H.-J."/>
        </authorList>
    </citation>
    <scope>NUCLEOTIDE SEQUENCE [LARGE SCALE GENOMIC DNA]</scope>
    <source>
        <strain evidence="1 3">D7</strain>
    </source>
</reference>
<dbReference type="Proteomes" id="UP000307074">
    <property type="component" value="Chromosome"/>
</dbReference>
<organism evidence="1 3">
    <name type="scientific">Levilactobacillus brevis</name>
    <name type="common">Lactobacillus brevis</name>
    <dbReference type="NCBI Taxonomy" id="1580"/>
    <lineage>
        <taxon>Bacteria</taxon>
        <taxon>Bacillati</taxon>
        <taxon>Bacillota</taxon>
        <taxon>Bacilli</taxon>
        <taxon>Lactobacillales</taxon>
        <taxon>Lactobacillaceae</taxon>
        <taxon>Levilactobacillus</taxon>
    </lineage>
</organism>
<dbReference type="EMBL" id="CP031198">
    <property type="protein sequence ID" value="QCZ53072.1"/>
    <property type="molecule type" value="Genomic_DNA"/>
</dbReference>
<evidence type="ECO:0000313" key="1">
    <source>
        <dbReference type="EMBL" id="PBQ23941.1"/>
    </source>
</evidence>
<reference evidence="2 4" key="2">
    <citation type="submission" date="2018-07" db="EMBL/GenBank/DDBJ databases">
        <authorList>
            <person name="Feyereisen M."/>
        </authorList>
    </citation>
    <scope>NUCLEOTIDE SEQUENCE [LARGE SCALE GENOMIC DNA]</scope>
    <source>
        <strain evidence="2 4">UCCLBBS449</strain>
    </source>
</reference>
<gene>
    <name evidence="1" type="ORF">CNR29_07880</name>
    <name evidence="2" type="ORF">UCCLBBS449_1115</name>
</gene>
<proteinExistence type="predicted"/>
<dbReference type="RefSeq" id="WP_042521460.1">
    <property type="nucleotide sequence ID" value="NZ_CAKMBG010000001.1"/>
</dbReference>
<dbReference type="EMBL" id="NVYO01000001">
    <property type="protein sequence ID" value="PBQ23941.1"/>
    <property type="molecule type" value="Genomic_DNA"/>
</dbReference>
<accession>A0A0D0GUK3</accession>
<sequence length="91" mass="10351">MQLIDFNRSTADLHPGLALYWEHHDQRLAITDLQTGPHQLLLITRAGRPLTLDQFRARCQQVDPHAALFIAGTPTQRLYGYRLVAHLILLG</sequence>
<evidence type="ECO:0000313" key="3">
    <source>
        <dbReference type="Proteomes" id="UP000217918"/>
    </source>
</evidence>
<dbReference type="AlphaFoldDB" id="A0A0D0GUK3"/>
<protein>
    <submittedName>
        <fullName evidence="1">Uncharacterized protein</fullName>
    </submittedName>
</protein>
<evidence type="ECO:0000313" key="2">
    <source>
        <dbReference type="EMBL" id="QCZ53072.1"/>
    </source>
</evidence>
<name>A0A0D0GUK3_LEVBR</name>
<dbReference type="Proteomes" id="UP000217918">
    <property type="component" value="Unassembled WGS sequence"/>
</dbReference>
<evidence type="ECO:0000313" key="4">
    <source>
        <dbReference type="Proteomes" id="UP000307074"/>
    </source>
</evidence>